<evidence type="ECO:0000256" key="7">
    <source>
        <dbReference type="RuleBase" id="RU364059"/>
    </source>
</evidence>
<feature type="domain" description="Mediator complex subunit Med1" evidence="9">
    <location>
        <begin position="895"/>
        <end position="1308"/>
    </location>
</feature>
<evidence type="ECO:0000256" key="4">
    <source>
        <dbReference type="ARBA" id="ARBA00023159"/>
    </source>
</evidence>
<evidence type="ECO:0000313" key="10">
    <source>
        <dbReference type="EMBL" id="TVY23241.1"/>
    </source>
</evidence>
<feature type="compositionally biased region" description="Polar residues" evidence="8">
    <location>
        <begin position="189"/>
        <end position="198"/>
    </location>
</feature>
<dbReference type="RefSeq" id="XP_031002029.1">
    <property type="nucleotide sequence ID" value="XM_031152217.1"/>
</dbReference>
<evidence type="ECO:0000256" key="2">
    <source>
        <dbReference type="ARBA" id="ARBA00006210"/>
    </source>
</evidence>
<feature type="region of interest" description="Disordered" evidence="8">
    <location>
        <begin position="609"/>
        <end position="653"/>
    </location>
</feature>
<feature type="region of interest" description="Disordered" evidence="8">
    <location>
        <begin position="52"/>
        <end position="74"/>
    </location>
</feature>
<organism evidence="10 11">
    <name type="scientific">Lachnellula hyalina</name>
    <dbReference type="NCBI Taxonomy" id="1316788"/>
    <lineage>
        <taxon>Eukaryota</taxon>
        <taxon>Fungi</taxon>
        <taxon>Dikarya</taxon>
        <taxon>Ascomycota</taxon>
        <taxon>Pezizomycotina</taxon>
        <taxon>Leotiomycetes</taxon>
        <taxon>Helotiales</taxon>
        <taxon>Lachnaceae</taxon>
        <taxon>Lachnellula</taxon>
    </lineage>
</organism>
<feature type="compositionally biased region" description="Basic and acidic residues" evidence="8">
    <location>
        <begin position="52"/>
        <end position="64"/>
    </location>
</feature>
<keyword evidence="6 7" id="KW-0539">Nucleus</keyword>
<dbReference type="GO" id="GO:0016592">
    <property type="term" value="C:mediator complex"/>
    <property type="evidence" value="ECO:0007669"/>
    <property type="project" value="InterPro"/>
</dbReference>
<dbReference type="InterPro" id="IPR019680">
    <property type="entry name" value="Mediator_Med1"/>
</dbReference>
<dbReference type="GO" id="GO:0045944">
    <property type="term" value="P:positive regulation of transcription by RNA polymerase II"/>
    <property type="evidence" value="ECO:0007669"/>
    <property type="project" value="UniProtKB-ARBA"/>
</dbReference>
<dbReference type="OrthoDB" id="5310959at2759"/>
<evidence type="ECO:0000256" key="5">
    <source>
        <dbReference type="ARBA" id="ARBA00023163"/>
    </source>
</evidence>
<dbReference type="GO" id="GO:0003712">
    <property type="term" value="F:transcription coregulator activity"/>
    <property type="evidence" value="ECO:0007669"/>
    <property type="project" value="InterPro"/>
</dbReference>
<gene>
    <name evidence="10" type="ORF">LHYA1_G007288</name>
</gene>
<feature type="region of interest" description="Disordered" evidence="8">
    <location>
        <begin position="347"/>
        <end position="374"/>
    </location>
</feature>
<feature type="region of interest" description="Disordered" evidence="8">
    <location>
        <begin position="109"/>
        <end position="147"/>
    </location>
</feature>
<feature type="region of interest" description="Disordered" evidence="8">
    <location>
        <begin position="773"/>
        <end position="792"/>
    </location>
</feature>
<comment type="similarity">
    <text evidence="2 7">Belongs to the Mediator complex subunit 1 family.</text>
</comment>
<accession>A0A8H8QW78</accession>
<protein>
    <recommendedName>
        <fullName evidence="7">Mediator of RNA polymerase II transcription subunit 1</fullName>
    </recommendedName>
    <alternativeName>
        <fullName evidence="7">Mediator complex subunit 1</fullName>
    </alternativeName>
</protein>
<feature type="region of interest" description="Disordered" evidence="8">
    <location>
        <begin position="410"/>
        <end position="432"/>
    </location>
</feature>
<dbReference type="GeneID" id="41987486"/>
<comment type="caution">
    <text evidence="10">The sequence shown here is derived from an EMBL/GenBank/DDBJ whole genome shotgun (WGS) entry which is preliminary data.</text>
</comment>
<feature type="region of interest" description="Disordered" evidence="8">
    <location>
        <begin position="184"/>
        <end position="214"/>
    </location>
</feature>
<dbReference type="EMBL" id="QGMH01000193">
    <property type="protein sequence ID" value="TVY23241.1"/>
    <property type="molecule type" value="Genomic_DNA"/>
</dbReference>
<evidence type="ECO:0000256" key="1">
    <source>
        <dbReference type="ARBA" id="ARBA00004123"/>
    </source>
</evidence>
<feature type="compositionally biased region" description="Low complexity" evidence="8">
    <location>
        <begin position="824"/>
        <end position="837"/>
    </location>
</feature>
<feature type="compositionally biased region" description="Acidic residues" evidence="8">
    <location>
        <begin position="410"/>
        <end position="425"/>
    </location>
</feature>
<keyword evidence="5 7" id="KW-0804">Transcription</keyword>
<feature type="region of interest" description="Disordered" evidence="8">
    <location>
        <begin position="821"/>
        <end position="841"/>
    </location>
</feature>
<keyword evidence="11" id="KW-1185">Reference proteome</keyword>
<reference evidence="10 11" key="1">
    <citation type="submission" date="2018-05" db="EMBL/GenBank/DDBJ databases">
        <title>Genome sequencing and assembly of the regulated plant pathogen Lachnellula willkommii and related sister species for the development of diagnostic species identification markers.</title>
        <authorList>
            <person name="Giroux E."/>
            <person name="Bilodeau G."/>
        </authorList>
    </citation>
    <scope>NUCLEOTIDE SEQUENCE [LARGE SCALE GENOMIC DNA]</scope>
    <source>
        <strain evidence="10 11">CBS 185.66</strain>
    </source>
</reference>
<sequence>MSEGPYISDAELAEAEARLAEAKATLEEAQLLLIDDLVGYLTRRFWLEEREHASRERLNRDSRTPRQLGAPDRGTRLEARWAHSNLITTIAGGFGCNQRSLSIASLPALGDPGSDTSSSKTSEKASRLGSLFSGGDPKSIERPTPAGRYLDQSIYTAQFDMPTKIENRPAWAAPQAAPYKSIKKALKPSRNQTPSRVTLRTAKPKPGESSKTATTIRIAVDDPMTVSLRKHATKHPNALSGPRRVLTPVTIRHPNTVSPRAHRVLTPITINQPSTRRQTKTLSEDSDGGQIDELERKSLSNNAGDENLEDRIRSALSTPLIIGKTNTPGSIKSVRWDPAIISCGPSSPVPTAKVESSRLAQSQPQSQPVLLPPDRRDVSKDFILESLARLKKRDKDTLRKIIEKLKEIDSSDELNDEPDSAEEDSGPASDYNLAPVAEAMPGRRYATLKAQQAQQKARANLGRATLTVPRRRPHAQVDNAFPQRNPQEPTWVNIFNPPPHSALPHDFPAFPEPAPNILPPSFTQPPPEYHPTLRLPPEPSNNFWNEGITGHQMPLPNRLPNGPFALPAHLMDPPQPVWPPMPTPPSCSMENLPQFGYWVNPFGFQTQQSPFQPPPNSATSRAPPTISRRQFKPKGGRGPLIDVGPEFLPSEEGSGREARAIEAGWAKSLLAKFQEKYPRTGKVKEGPSVPGKMREAAAIQQRLEFILYHEKERSAEQRSSGGESSCYEVVTGDKIALSDNEKPVKDKDNVSSEEYVFVRDGRKPMAQYATGIRKEDPENGLDESSDSFSLDPELSCAPSPLNLLTMATPGKHLVATPPVSTPFSNHPSHPRSVVPSPQTVKKSPANPNFYSYGVGVGYDSPSVAMALGGLGLEGMGIGMGSGRADEDERRRRLGTVMEILQDNKGRLSEAGMERLARRVGFECLWETHMGNGGGRTLIIAGSALALDIDFTNNAVKKVALSFPESSEAVTRHSEKAGDILLRDLQFGPGESPLTKMLDRFAGNLERLAQLDKLSVIPGLNCHEAIAGIYESLERLHVWEVERLKEQADMAGKDSAFLERTALCTKSGKPAMHTRDRLGLSIDYWQDKRQVAGKAPKLEQQKTWSLLVECAPLPAMVFPPLRVSQNWISTDIQKVNPPVEDAMFLDGPILDWLEPDNTLLPSSVSAKPDAMEGIEQASNQKVPEVMFVAKFDPPLIVPMGLAMQIYDSTSAALDMSQLSTFDGLLFPHGPNEPTEPSEARTIKTETDIPVFDKNGEKSTQTHTNTLLIDKIDYGRNLTDLPFSHPRQLVEMLPALRQYAFLSTVLQKTFGPNSKSPSKEKSPTKSKKDEFADFMARISTPNRSFRMDVHLTTQPLLKLRLAFPFKRRVADVTFEIKLNGVVEVASQNLFNEDKNPGEANGLKAADLGRMLEITEDLGIWAEFVKRRLEG</sequence>
<proteinExistence type="inferred from homology"/>
<comment type="subcellular location">
    <subcellularLocation>
        <location evidence="1 7">Nucleus</location>
    </subcellularLocation>
</comment>
<evidence type="ECO:0000313" key="11">
    <source>
        <dbReference type="Proteomes" id="UP000431533"/>
    </source>
</evidence>
<evidence type="ECO:0000256" key="8">
    <source>
        <dbReference type="SAM" id="MobiDB-lite"/>
    </source>
</evidence>
<comment type="function">
    <text evidence="7">Component of the Mediator complex, a coactivator involved in the regulated transcription of nearly all RNA polymerase II-dependent genes. Mediator functions as a bridge to convey information from gene-specific regulatory proteins to the basal RNA polymerase II transcription machinery. Mediator is recruited to promoters by direct interactions with regulatory proteins and serves as a scaffold for the assembly of a functional preinitiation complex with RNA polymerase II and the general transcription factors.</text>
</comment>
<dbReference type="PANTHER" id="PTHR35041:SF4">
    <property type="entry name" value="MEDIATOR OF RNA POLYMERASE II TRANSCRIPTION SUBUNIT 1"/>
    <property type="match status" value="1"/>
</dbReference>
<dbReference type="PANTHER" id="PTHR35041">
    <property type="entry name" value="MEDIATOR OF RNA POLYMERASE II TRANSCRIPTION SUBUNIT 1"/>
    <property type="match status" value="1"/>
</dbReference>
<feature type="region of interest" description="Disordered" evidence="8">
    <location>
        <begin position="270"/>
        <end position="306"/>
    </location>
</feature>
<dbReference type="Proteomes" id="UP000431533">
    <property type="component" value="Unassembled WGS sequence"/>
</dbReference>
<evidence type="ECO:0000256" key="6">
    <source>
        <dbReference type="ARBA" id="ARBA00023242"/>
    </source>
</evidence>
<evidence type="ECO:0000259" key="9">
    <source>
        <dbReference type="Pfam" id="PF10744"/>
    </source>
</evidence>
<evidence type="ECO:0000256" key="3">
    <source>
        <dbReference type="ARBA" id="ARBA00023015"/>
    </source>
</evidence>
<dbReference type="Pfam" id="PF10744">
    <property type="entry name" value="Med1"/>
    <property type="match status" value="1"/>
</dbReference>
<name>A0A8H8QW78_9HELO</name>
<keyword evidence="4 7" id="KW-0010">Activator</keyword>
<keyword evidence="3 7" id="KW-0805">Transcription regulation</keyword>